<protein>
    <submittedName>
        <fullName evidence="8">ABC transporter permease</fullName>
    </submittedName>
</protein>
<dbReference type="Gene3D" id="3.40.1710.10">
    <property type="entry name" value="abc type-2 transporter like domain"/>
    <property type="match status" value="1"/>
</dbReference>
<dbReference type="RefSeq" id="WP_344647083.1">
    <property type="nucleotide sequence ID" value="NZ_BAAAGX010000003.1"/>
</dbReference>
<feature type="transmembrane region" description="Helical" evidence="6">
    <location>
        <begin position="191"/>
        <end position="211"/>
    </location>
</feature>
<name>A0ABN0TJ48_9ACTN</name>
<organism evidence="8 9">
    <name type="scientific">Cryptosporangium japonicum</name>
    <dbReference type="NCBI Taxonomy" id="80872"/>
    <lineage>
        <taxon>Bacteria</taxon>
        <taxon>Bacillati</taxon>
        <taxon>Actinomycetota</taxon>
        <taxon>Actinomycetes</taxon>
        <taxon>Cryptosporangiales</taxon>
        <taxon>Cryptosporangiaceae</taxon>
        <taxon>Cryptosporangium</taxon>
    </lineage>
</organism>
<evidence type="ECO:0000259" key="7">
    <source>
        <dbReference type="Pfam" id="PF12698"/>
    </source>
</evidence>
<feature type="transmembrane region" description="Helical" evidence="6">
    <location>
        <begin position="354"/>
        <end position="374"/>
    </location>
</feature>
<evidence type="ECO:0000256" key="4">
    <source>
        <dbReference type="ARBA" id="ARBA00022989"/>
    </source>
</evidence>
<dbReference type="PANTHER" id="PTHR30294">
    <property type="entry name" value="MEMBRANE COMPONENT OF ABC TRANSPORTER YHHJ-RELATED"/>
    <property type="match status" value="1"/>
</dbReference>
<feature type="domain" description="ABC-2 type transporter transmembrane" evidence="7">
    <location>
        <begin position="20"/>
        <end position="374"/>
    </location>
</feature>
<gene>
    <name evidence="8" type="ORF">GCM10009539_05220</name>
</gene>
<proteinExistence type="predicted"/>
<evidence type="ECO:0000256" key="2">
    <source>
        <dbReference type="ARBA" id="ARBA00022475"/>
    </source>
</evidence>
<evidence type="ECO:0000313" key="9">
    <source>
        <dbReference type="Proteomes" id="UP001500967"/>
    </source>
</evidence>
<dbReference type="InterPro" id="IPR051449">
    <property type="entry name" value="ABC-2_transporter_component"/>
</dbReference>
<dbReference type="InterPro" id="IPR013525">
    <property type="entry name" value="ABC2_TM"/>
</dbReference>
<evidence type="ECO:0000256" key="3">
    <source>
        <dbReference type="ARBA" id="ARBA00022692"/>
    </source>
</evidence>
<evidence type="ECO:0000256" key="5">
    <source>
        <dbReference type="ARBA" id="ARBA00023136"/>
    </source>
</evidence>
<feature type="transmembrane region" description="Helical" evidence="6">
    <location>
        <begin position="267"/>
        <end position="287"/>
    </location>
</feature>
<feature type="transmembrane region" description="Helical" evidence="6">
    <location>
        <begin position="21"/>
        <end position="39"/>
    </location>
</feature>
<keyword evidence="9" id="KW-1185">Reference proteome</keyword>
<accession>A0ABN0TJ48</accession>
<feature type="transmembrane region" description="Helical" evidence="6">
    <location>
        <begin position="241"/>
        <end position="261"/>
    </location>
</feature>
<evidence type="ECO:0000313" key="8">
    <source>
        <dbReference type="EMBL" id="GAA0222968.1"/>
    </source>
</evidence>
<comment type="caution">
    <text evidence="8">The sequence shown here is derived from an EMBL/GenBank/DDBJ whole genome shotgun (WGS) entry which is preliminary data.</text>
</comment>
<dbReference type="Proteomes" id="UP001500967">
    <property type="component" value="Unassembled WGS sequence"/>
</dbReference>
<keyword evidence="3 6" id="KW-0812">Transmembrane</keyword>
<evidence type="ECO:0000256" key="1">
    <source>
        <dbReference type="ARBA" id="ARBA00004651"/>
    </source>
</evidence>
<dbReference type="PANTHER" id="PTHR30294:SF38">
    <property type="entry name" value="TRANSPORT PERMEASE PROTEIN"/>
    <property type="match status" value="1"/>
</dbReference>
<evidence type="ECO:0000256" key="6">
    <source>
        <dbReference type="SAM" id="Phobius"/>
    </source>
</evidence>
<dbReference type="EMBL" id="BAAAGX010000003">
    <property type="protein sequence ID" value="GAA0222968.1"/>
    <property type="molecule type" value="Genomic_DNA"/>
</dbReference>
<keyword evidence="2" id="KW-1003">Cell membrane</keyword>
<feature type="transmembrane region" description="Helical" evidence="6">
    <location>
        <begin position="299"/>
        <end position="318"/>
    </location>
</feature>
<keyword evidence="4 6" id="KW-1133">Transmembrane helix</keyword>
<sequence length="382" mass="39427">MKALVIAGTNLRRMFRDRTTVFFVGVFPLLLILVLGLAYGGDSEPRVGVHVAGRTPLAAELEKRLRSADGLDVRTADESDAVVHAVERGQLEAGVLVPAGYERDVAAGKSVTVRVIVPPGLAGQQTQASLRALVGLESDRLRAALALDAPLPVALARVDAAGRSVPGVPVRTRTEGDADFGTGTGRFDVGASSQLVLFVFVTSMNGAAALIETRRLGVSRRMLTTATPAGTIVTGEALGRFAVAATQGAIIMAGSALLFGVRWGDPVASVVLMLVFALFAAAAGMLLGTLARSVQQATAVGLLAGLGLAALGGAMMPLEFFSPVMRLVAHATPHGWAVEGFGTLLRHDGTLVDVLPQLGVLAGGAAAAFALAAWRFRAVLTR</sequence>
<comment type="subcellular location">
    <subcellularLocation>
        <location evidence="1">Cell membrane</location>
        <topology evidence="1">Multi-pass membrane protein</topology>
    </subcellularLocation>
</comment>
<reference evidence="8 9" key="1">
    <citation type="journal article" date="2019" name="Int. J. Syst. Evol. Microbiol.">
        <title>The Global Catalogue of Microorganisms (GCM) 10K type strain sequencing project: providing services to taxonomists for standard genome sequencing and annotation.</title>
        <authorList>
            <consortium name="The Broad Institute Genomics Platform"/>
            <consortium name="The Broad Institute Genome Sequencing Center for Infectious Disease"/>
            <person name="Wu L."/>
            <person name="Ma J."/>
        </authorList>
    </citation>
    <scope>NUCLEOTIDE SEQUENCE [LARGE SCALE GENOMIC DNA]</scope>
    <source>
        <strain evidence="8 9">JCM 10425</strain>
    </source>
</reference>
<keyword evidence="5 6" id="KW-0472">Membrane</keyword>
<dbReference type="Pfam" id="PF12698">
    <property type="entry name" value="ABC2_membrane_3"/>
    <property type="match status" value="1"/>
</dbReference>